<evidence type="ECO:0000313" key="2">
    <source>
        <dbReference type="Proteomes" id="UP001570071"/>
    </source>
</evidence>
<reference evidence="1 2" key="1">
    <citation type="journal article" date="2024" name="ISME J.">
        <title>Tailless and filamentous prophages are predominant in marine Vibrio.</title>
        <authorList>
            <person name="Steensen K."/>
            <person name="Seneca J."/>
            <person name="Bartlau N."/>
            <person name="Yu X.A."/>
            <person name="Hussain F.A."/>
            <person name="Polz M.F."/>
        </authorList>
    </citation>
    <scope>NUCLEOTIDE SEQUENCE [LARGE SCALE GENOMIC DNA]</scope>
    <source>
        <strain evidence="1 2">10N.239.312.F12</strain>
    </source>
</reference>
<keyword evidence="2" id="KW-1185">Reference proteome</keyword>
<dbReference type="RefSeq" id="WP_372126720.1">
    <property type="nucleotide sequence ID" value="NZ_JBFSSG010000118.1"/>
</dbReference>
<sequence>MHLSSIFSSNMSRILAIALVWVLLTATTNASNDMQCIDKTTRDLSSKHQVKIRLCYAARGVLENKRSWNQPNPNRDDFSTGVPIKVTNLSNVKVELELKLLSIRSNAIAYQVSANGQLPSGAERFRLNTYYRSRFSLKGEESKTFVVRLFQPNSQIHTSDLLVYLNNTSLAQLVFRDTNRKNYCSLIVYDERGEISLDGLSRNDPARFTVNSFGRGYFISLDVDSLTVNNRKVSAETWSKVLNSQSLFVLKAGGRGYLDAQLAHNELYPLKKRRRLDAEVFANFNNVPRSQLGSGKLEMGVTITCQK</sequence>
<dbReference type="Proteomes" id="UP001570071">
    <property type="component" value="Unassembled WGS sequence"/>
</dbReference>
<proteinExistence type="predicted"/>
<dbReference type="EMBL" id="JBFSSG010000118">
    <property type="protein sequence ID" value="MEZ8724381.1"/>
    <property type="molecule type" value="Genomic_DNA"/>
</dbReference>
<evidence type="ECO:0000313" key="1">
    <source>
        <dbReference type="EMBL" id="MEZ8724381.1"/>
    </source>
</evidence>
<organism evidence="1 2">
    <name type="scientific">Vibrio pomeroyi</name>
    <dbReference type="NCBI Taxonomy" id="198832"/>
    <lineage>
        <taxon>Bacteria</taxon>
        <taxon>Pseudomonadati</taxon>
        <taxon>Pseudomonadota</taxon>
        <taxon>Gammaproteobacteria</taxon>
        <taxon>Vibrionales</taxon>
        <taxon>Vibrionaceae</taxon>
        <taxon>Vibrio</taxon>
    </lineage>
</organism>
<accession>A0ABV4N4R0</accession>
<name>A0ABV4N4R0_9VIBR</name>
<gene>
    <name evidence="1" type="ORF">AB6D66_25270</name>
</gene>
<protein>
    <submittedName>
        <fullName evidence="1">Uncharacterized protein</fullName>
    </submittedName>
</protein>
<comment type="caution">
    <text evidence="1">The sequence shown here is derived from an EMBL/GenBank/DDBJ whole genome shotgun (WGS) entry which is preliminary data.</text>
</comment>